<evidence type="ECO:0000313" key="2">
    <source>
        <dbReference type="EnsemblProtists" id="EKX52641"/>
    </source>
</evidence>
<dbReference type="GeneID" id="17309436"/>
<accession>L1JVN2</accession>
<evidence type="ECO:0000313" key="3">
    <source>
        <dbReference type="Proteomes" id="UP000011087"/>
    </source>
</evidence>
<dbReference type="RefSeq" id="XP_005839621.1">
    <property type="nucleotide sequence ID" value="XM_005839564.1"/>
</dbReference>
<dbReference type="PaxDb" id="55529-EKX52641"/>
<dbReference type="InterPro" id="IPR011047">
    <property type="entry name" value="Quinoprotein_ADH-like_sf"/>
</dbReference>
<dbReference type="Gene3D" id="2.130.10.10">
    <property type="entry name" value="YVTN repeat-like/Quinoprotein amine dehydrogenase"/>
    <property type="match status" value="1"/>
</dbReference>
<dbReference type="EMBL" id="JH992972">
    <property type="protein sequence ID" value="EKX52641.1"/>
    <property type="molecule type" value="Genomic_DNA"/>
</dbReference>
<dbReference type="SUPFAM" id="SSF50998">
    <property type="entry name" value="Quinoprotein alcohol dehydrogenase-like"/>
    <property type="match status" value="1"/>
</dbReference>
<organism evidence="1">
    <name type="scientific">Guillardia theta (strain CCMP2712)</name>
    <name type="common">Cryptophyte</name>
    <dbReference type="NCBI Taxonomy" id="905079"/>
    <lineage>
        <taxon>Eukaryota</taxon>
        <taxon>Cryptophyceae</taxon>
        <taxon>Pyrenomonadales</taxon>
        <taxon>Geminigeraceae</taxon>
        <taxon>Guillardia</taxon>
    </lineage>
</organism>
<evidence type="ECO:0000313" key="1">
    <source>
        <dbReference type="EMBL" id="EKX52641.1"/>
    </source>
</evidence>
<dbReference type="AlphaFoldDB" id="L1JVN2"/>
<reference evidence="1 3" key="1">
    <citation type="journal article" date="2012" name="Nature">
        <title>Algal genomes reveal evolutionary mosaicism and the fate of nucleomorphs.</title>
        <authorList>
            <consortium name="DOE Joint Genome Institute"/>
            <person name="Curtis B.A."/>
            <person name="Tanifuji G."/>
            <person name="Burki F."/>
            <person name="Gruber A."/>
            <person name="Irimia M."/>
            <person name="Maruyama S."/>
            <person name="Arias M.C."/>
            <person name="Ball S.G."/>
            <person name="Gile G.H."/>
            <person name="Hirakawa Y."/>
            <person name="Hopkins J.F."/>
            <person name="Kuo A."/>
            <person name="Rensing S.A."/>
            <person name="Schmutz J."/>
            <person name="Symeonidi A."/>
            <person name="Elias M."/>
            <person name="Eveleigh R.J."/>
            <person name="Herman E.K."/>
            <person name="Klute M.J."/>
            <person name="Nakayama T."/>
            <person name="Obornik M."/>
            <person name="Reyes-Prieto A."/>
            <person name="Armbrust E.V."/>
            <person name="Aves S.J."/>
            <person name="Beiko R.G."/>
            <person name="Coutinho P."/>
            <person name="Dacks J.B."/>
            <person name="Durnford D.G."/>
            <person name="Fast N.M."/>
            <person name="Green B.R."/>
            <person name="Grisdale C.J."/>
            <person name="Hempel F."/>
            <person name="Henrissat B."/>
            <person name="Hoppner M.P."/>
            <person name="Ishida K."/>
            <person name="Kim E."/>
            <person name="Koreny L."/>
            <person name="Kroth P.G."/>
            <person name="Liu Y."/>
            <person name="Malik S.B."/>
            <person name="Maier U.G."/>
            <person name="McRose D."/>
            <person name="Mock T."/>
            <person name="Neilson J.A."/>
            <person name="Onodera N.T."/>
            <person name="Poole A.M."/>
            <person name="Pritham E.J."/>
            <person name="Richards T.A."/>
            <person name="Rocap G."/>
            <person name="Roy S.W."/>
            <person name="Sarai C."/>
            <person name="Schaack S."/>
            <person name="Shirato S."/>
            <person name="Slamovits C.H."/>
            <person name="Spencer D.F."/>
            <person name="Suzuki S."/>
            <person name="Worden A.Z."/>
            <person name="Zauner S."/>
            <person name="Barry K."/>
            <person name="Bell C."/>
            <person name="Bharti A.K."/>
            <person name="Crow J.A."/>
            <person name="Grimwood J."/>
            <person name="Kramer R."/>
            <person name="Lindquist E."/>
            <person name="Lucas S."/>
            <person name="Salamov A."/>
            <person name="McFadden G.I."/>
            <person name="Lane C.E."/>
            <person name="Keeling P.J."/>
            <person name="Gray M.W."/>
            <person name="Grigoriev I.V."/>
            <person name="Archibald J.M."/>
        </authorList>
    </citation>
    <scope>NUCLEOTIDE SEQUENCE</scope>
    <source>
        <strain evidence="1 3">CCMP2712</strain>
    </source>
</reference>
<dbReference type="InterPro" id="IPR015943">
    <property type="entry name" value="WD40/YVTN_repeat-like_dom_sf"/>
</dbReference>
<keyword evidence="3" id="KW-1185">Reference proteome</keyword>
<sequence length="395" mass="43672">MASDVDAIFGVSSCLPVVSSRAHGLVFFAAENFVVRHSLGDGARAHFRGHAGEVQALAVEETSGCLFSADSTCLICWDLASMKQLARVSVGERHGEEDWRVRQMHCPKGGKLLVSLEHAVKSVRSNPIYAVRLRDPWHSFRILSEYSTTSHKVEASPVLPAILAVEGMLDFFLLTSHDLVALSWQSVKKRMHATPLVQDSEDRLFDLSYTWRIGTSAEELFIDGSVDESSASISVLSRHNLIWVVDMFTGTKIREVQLDARRGLFSSICCLPGERVLVGGSQGVVLALDKKKGSVMQDWAQVCKDKYIKSESMDTVLGDVPRDSTPLHPLISKMIRVSNALLVITDDGDLIVFDTQRRQQIASQTSFPGEISSLSLYGRSRYLSFALLVRTSLKM</sequence>
<dbReference type="HOGENOM" id="CLU_699174_0_0_1"/>
<reference evidence="3" key="2">
    <citation type="submission" date="2012-11" db="EMBL/GenBank/DDBJ databases">
        <authorList>
            <person name="Kuo A."/>
            <person name="Curtis B.A."/>
            <person name="Tanifuji G."/>
            <person name="Burki F."/>
            <person name="Gruber A."/>
            <person name="Irimia M."/>
            <person name="Maruyama S."/>
            <person name="Arias M.C."/>
            <person name="Ball S.G."/>
            <person name="Gile G.H."/>
            <person name="Hirakawa Y."/>
            <person name="Hopkins J.F."/>
            <person name="Rensing S.A."/>
            <person name="Schmutz J."/>
            <person name="Symeonidi A."/>
            <person name="Elias M."/>
            <person name="Eveleigh R.J."/>
            <person name="Herman E.K."/>
            <person name="Klute M.J."/>
            <person name="Nakayama T."/>
            <person name="Obornik M."/>
            <person name="Reyes-Prieto A."/>
            <person name="Armbrust E.V."/>
            <person name="Aves S.J."/>
            <person name="Beiko R.G."/>
            <person name="Coutinho P."/>
            <person name="Dacks J.B."/>
            <person name="Durnford D.G."/>
            <person name="Fast N.M."/>
            <person name="Green B.R."/>
            <person name="Grisdale C."/>
            <person name="Hempe F."/>
            <person name="Henrissat B."/>
            <person name="Hoppner M.P."/>
            <person name="Ishida K.-I."/>
            <person name="Kim E."/>
            <person name="Koreny L."/>
            <person name="Kroth P.G."/>
            <person name="Liu Y."/>
            <person name="Malik S.-B."/>
            <person name="Maier U.G."/>
            <person name="McRose D."/>
            <person name="Mock T."/>
            <person name="Neilson J.A."/>
            <person name="Onodera N.T."/>
            <person name="Poole A.M."/>
            <person name="Pritham E.J."/>
            <person name="Richards T.A."/>
            <person name="Rocap G."/>
            <person name="Roy S.W."/>
            <person name="Sarai C."/>
            <person name="Schaack S."/>
            <person name="Shirato S."/>
            <person name="Slamovits C.H."/>
            <person name="Spencer D.F."/>
            <person name="Suzuki S."/>
            <person name="Worden A.Z."/>
            <person name="Zauner S."/>
            <person name="Barry K."/>
            <person name="Bell C."/>
            <person name="Bharti A.K."/>
            <person name="Crow J.A."/>
            <person name="Grimwood J."/>
            <person name="Kramer R."/>
            <person name="Lindquist E."/>
            <person name="Lucas S."/>
            <person name="Salamov A."/>
            <person name="McFadden G.I."/>
            <person name="Lane C.E."/>
            <person name="Keeling P.J."/>
            <person name="Gray M.W."/>
            <person name="Grigoriev I.V."/>
            <person name="Archibald J.M."/>
        </authorList>
    </citation>
    <scope>NUCLEOTIDE SEQUENCE</scope>
    <source>
        <strain evidence="3">CCMP2712</strain>
    </source>
</reference>
<protein>
    <submittedName>
        <fullName evidence="1 2">Uncharacterized protein</fullName>
    </submittedName>
</protein>
<gene>
    <name evidence="1" type="ORF">GUITHDRAFT_101802</name>
</gene>
<dbReference type="EnsemblProtists" id="EKX52641">
    <property type="protein sequence ID" value="EKX52641"/>
    <property type="gene ID" value="GUITHDRAFT_101802"/>
</dbReference>
<name>L1JVN2_GUITC</name>
<reference evidence="2" key="3">
    <citation type="submission" date="2015-06" db="UniProtKB">
        <authorList>
            <consortium name="EnsemblProtists"/>
        </authorList>
    </citation>
    <scope>IDENTIFICATION</scope>
</reference>
<dbReference type="Proteomes" id="UP000011087">
    <property type="component" value="Unassembled WGS sequence"/>
</dbReference>
<proteinExistence type="predicted"/>
<dbReference type="KEGG" id="gtt:GUITHDRAFT_101802"/>